<evidence type="ECO:0000256" key="1">
    <source>
        <dbReference type="SAM" id="SignalP"/>
    </source>
</evidence>
<name>A0A1U7D046_9RHOB</name>
<evidence type="ECO:0000313" key="3">
    <source>
        <dbReference type="EMBL" id="APX21455.1"/>
    </source>
</evidence>
<gene>
    <name evidence="3" type="ORF">Ga0080559_TMP659</name>
</gene>
<dbReference type="Pfam" id="PF09992">
    <property type="entry name" value="NAGPA"/>
    <property type="match status" value="1"/>
</dbReference>
<feature type="signal peptide" evidence="1">
    <location>
        <begin position="1"/>
        <end position="20"/>
    </location>
</feature>
<sequence precursor="true">MRGRIAAALLGLMVAAPAGAVTCEGAEDAGNRYTVCTVDAAQETLRTFLYDPEGVPWGQFGTLDAALSEDGKRLAFAMNAGMYHEDRDPVGYYVEDGEEAMQVVSNAGPGNFGLLPNGLLCIRDDRADVIETRAFLRRKPECDYATQSGPMLVIDGALHPRFFADSDSRYVRNGVGTSDDGTRAVFVISENAVTFHDFASFFRDTLEIDQALFLDGNVSRLYAPEAGRRDLGRTLGPIVGVVEEAQ</sequence>
<proteinExistence type="predicted"/>
<dbReference type="EMBL" id="CP014796">
    <property type="protein sequence ID" value="APX21455.1"/>
    <property type="molecule type" value="Genomic_DNA"/>
</dbReference>
<dbReference type="AlphaFoldDB" id="A0A1U7D046"/>
<dbReference type="KEGG" id="tpro:Ga0080559_TMP659"/>
<evidence type="ECO:0000313" key="4">
    <source>
        <dbReference type="Proteomes" id="UP000186559"/>
    </source>
</evidence>
<feature type="chain" id="PRO_5010522078" evidence="1">
    <location>
        <begin position="21"/>
        <end position="246"/>
    </location>
</feature>
<accession>A0A1U7D046</accession>
<organism evidence="3 4">
    <name type="scientific">Salipiger profundus</name>
    <dbReference type="NCBI Taxonomy" id="1229727"/>
    <lineage>
        <taxon>Bacteria</taxon>
        <taxon>Pseudomonadati</taxon>
        <taxon>Pseudomonadota</taxon>
        <taxon>Alphaproteobacteria</taxon>
        <taxon>Rhodobacterales</taxon>
        <taxon>Roseobacteraceae</taxon>
        <taxon>Salipiger</taxon>
    </lineage>
</organism>
<dbReference type="STRING" id="1229727.Ga0080559_TMP659"/>
<reference evidence="3 4" key="1">
    <citation type="submission" date="2016-03" db="EMBL/GenBank/DDBJ databases">
        <title>Deep-sea bacteria in the southern Pacific.</title>
        <authorList>
            <person name="Tang K."/>
        </authorList>
    </citation>
    <scope>NUCLEOTIDE SEQUENCE [LARGE SCALE GENOMIC DNA]</scope>
    <source>
        <strain evidence="3 4">JLT2016</strain>
    </source>
</reference>
<dbReference type="Proteomes" id="UP000186559">
    <property type="component" value="Chromosome"/>
</dbReference>
<dbReference type="InterPro" id="IPR018711">
    <property type="entry name" value="NAGPA"/>
</dbReference>
<dbReference type="RefSeq" id="WP_083697725.1">
    <property type="nucleotide sequence ID" value="NZ_BMEW01000002.1"/>
</dbReference>
<keyword evidence="1" id="KW-0732">Signal</keyword>
<keyword evidence="4" id="KW-1185">Reference proteome</keyword>
<evidence type="ECO:0000259" key="2">
    <source>
        <dbReference type="Pfam" id="PF09992"/>
    </source>
</evidence>
<feature type="domain" description="Phosphodiester glycosidase" evidence="2">
    <location>
        <begin position="74"/>
        <end position="220"/>
    </location>
</feature>
<protein>
    <submittedName>
        <fullName evidence="3">Putative periplasmic protein</fullName>
    </submittedName>
</protein>